<feature type="domain" description="NAD-dependent epimerase/dehydratase" evidence="1">
    <location>
        <begin position="3"/>
        <end position="188"/>
    </location>
</feature>
<name>A0A5D4MCF0_9BACI</name>
<accession>A0A5D4MCF0</accession>
<dbReference type="InterPro" id="IPR050177">
    <property type="entry name" value="Lipid_A_modif_metabolic_enz"/>
</dbReference>
<dbReference type="Proteomes" id="UP000325182">
    <property type="component" value="Unassembled WGS sequence"/>
</dbReference>
<evidence type="ECO:0000313" key="3">
    <source>
        <dbReference type="Proteomes" id="UP000325182"/>
    </source>
</evidence>
<dbReference type="InterPro" id="IPR001509">
    <property type="entry name" value="Epimerase_deHydtase"/>
</dbReference>
<dbReference type="EMBL" id="VTEG01000006">
    <property type="protein sequence ID" value="TYR99352.1"/>
    <property type="molecule type" value="Genomic_DNA"/>
</dbReference>
<protein>
    <submittedName>
        <fullName evidence="2">SDR family oxidoreductase</fullName>
    </submittedName>
</protein>
<dbReference type="CDD" id="cd05240">
    <property type="entry name" value="UDP_G4E_3_SDR_e"/>
    <property type="match status" value="1"/>
</dbReference>
<dbReference type="AlphaFoldDB" id="A0A5D4MCF0"/>
<proteinExistence type="predicted"/>
<dbReference type="Gene3D" id="3.40.50.720">
    <property type="entry name" value="NAD(P)-binding Rossmann-like Domain"/>
    <property type="match status" value="1"/>
</dbReference>
<dbReference type="RefSeq" id="WP_148953924.1">
    <property type="nucleotide sequence ID" value="NZ_VTEG01000006.1"/>
</dbReference>
<reference evidence="2 3" key="1">
    <citation type="submission" date="2019-08" db="EMBL/GenBank/DDBJ databases">
        <title>Bacillus genomes from the desert of Cuatro Cienegas, Coahuila.</title>
        <authorList>
            <person name="Olmedo-Alvarez G."/>
        </authorList>
    </citation>
    <scope>NUCLEOTIDE SEQUENCE [LARGE SCALE GENOMIC DNA]</scope>
    <source>
        <strain evidence="2 3">CH128b_4D</strain>
    </source>
</reference>
<comment type="caution">
    <text evidence="2">The sequence shown here is derived from an EMBL/GenBank/DDBJ whole genome shotgun (WGS) entry which is preliminary data.</text>
</comment>
<dbReference type="InterPro" id="IPR036291">
    <property type="entry name" value="NAD(P)-bd_dom_sf"/>
</dbReference>
<dbReference type="Pfam" id="PF01370">
    <property type="entry name" value="Epimerase"/>
    <property type="match status" value="1"/>
</dbReference>
<organism evidence="2 3">
    <name type="scientific">Rossellomorea vietnamensis</name>
    <dbReference type="NCBI Taxonomy" id="218284"/>
    <lineage>
        <taxon>Bacteria</taxon>
        <taxon>Bacillati</taxon>
        <taxon>Bacillota</taxon>
        <taxon>Bacilli</taxon>
        <taxon>Bacillales</taxon>
        <taxon>Bacillaceae</taxon>
        <taxon>Rossellomorea</taxon>
    </lineage>
</organism>
<dbReference type="PANTHER" id="PTHR43245">
    <property type="entry name" value="BIFUNCTIONAL POLYMYXIN RESISTANCE PROTEIN ARNA"/>
    <property type="match status" value="1"/>
</dbReference>
<evidence type="ECO:0000259" key="1">
    <source>
        <dbReference type="Pfam" id="PF01370"/>
    </source>
</evidence>
<sequence>MNILITGAAGYLGSNLLKRLIENAKGTWNIIAADIQESSVKHPAVQFIKMDIRSQEVSQLIKEYNIQTVVHLASIVTPGKKSNREFEYSVDVLGTENLLKACTANNVKRIITTSSGAAYGYHADNPSLLTEEHPIRGNEEFAYSYHKRLVEELMCKYRKENPQLQQVIFRIGTILGENTNNQITNLFEKKSLLGIYGSDSPFVFIWDQDVIECLMKAITGNEVGIFNVAGDGSLSIDEIAAILNKKVIRIPAWLLTSGLFILKRLSLTQYGEEQVNFLRYRPVLDNKKLKTEFGYTPKYSSKEVFQFFLEKKPVN</sequence>
<evidence type="ECO:0000313" key="2">
    <source>
        <dbReference type="EMBL" id="TYR99352.1"/>
    </source>
</evidence>
<gene>
    <name evidence="2" type="ORF">FZC84_11415</name>
</gene>
<dbReference type="SUPFAM" id="SSF51735">
    <property type="entry name" value="NAD(P)-binding Rossmann-fold domains"/>
    <property type="match status" value="1"/>
</dbReference>